<feature type="region of interest" description="Disordered" evidence="1">
    <location>
        <begin position="28"/>
        <end position="100"/>
    </location>
</feature>
<dbReference type="Gramene" id="CDF37696">
    <property type="protein sequence ID" value="CDF37696"/>
    <property type="gene ID" value="CHC_T00005945001"/>
</dbReference>
<reference evidence="4" key="1">
    <citation type="journal article" date="2013" name="Proc. Natl. Acad. Sci. U.S.A.">
        <title>Genome structure and metabolic features in the red seaweed Chondrus crispus shed light on evolution of the Archaeplastida.</title>
        <authorList>
            <person name="Collen J."/>
            <person name="Porcel B."/>
            <person name="Carre W."/>
            <person name="Ball S.G."/>
            <person name="Chaparro C."/>
            <person name="Tonon T."/>
            <person name="Barbeyron T."/>
            <person name="Michel G."/>
            <person name="Noel B."/>
            <person name="Valentin K."/>
            <person name="Elias M."/>
            <person name="Artiguenave F."/>
            <person name="Arun A."/>
            <person name="Aury J.M."/>
            <person name="Barbosa-Neto J.F."/>
            <person name="Bothwell J.H."/>
            <person name="Bouget F.Y."/>
            <person name="Brillet L."/>
            <person name="Cabello-Hurtado F."/>
            <person name="Capella-Gutierrez S."/>
            <person name="Charrier B."/>
            <person name="Cladiere L."/>
            <person name="Cock J.M."/>
            <person name="Coelho S.M."/>
            <person name="Colleoni C."/>
            <person name="Czjzek M."/>
            <person name="Da Silva C."/>
            <person name="Delage L."/>
            <person name="Denoeud F."/>
            <person name="Deschamps P."/>
            <person name="Dittami S.M."/>
            <person name="Gabaldon T."/>
            <person name="Gachon C.M."/>
            <person name="Groisillier A."/>
            <person name="Herve C."/>
            <person name="Jabbari K."/>
            <person name="Katinka M."/>
            <person name="Kloareg B."/>
            <person name="Kowalczyk N."/>
            <person name="Labadie K."/>
            <person name="Leblanc C."/>
            <person name="Lopez P.J."/>
            <person name="McLachlan D.H."/>
            <person name="Meslet-Cladiere L."/>
            <person name="Moustafa A."/>
            <person name="Nehr Z."/>
            <person name="Nyvall Collen P."/>
            <person name="Panaud O."/>
            <person name="Partensky F."/>
            <person name="Poulain J."/>
            <person name="Rensing S.A."/>
            <person name="Rousvoal S."/>
            <person name="Samson G."/>
            <person name="Symeonidi A."/>
            <person name="Weissenbach J."/>
            <person name="Zambounis A."/>
            <person name="Wincker P."/>
            <person name="Boyen C."/>
        </authorList>
    </citation>
    <scope>NUCLEOTIDE SEQUENCE [LARGE SCALE GENOMIC DNA]</scope>
    <source>
        <strain evidence="4">cv. Stackhouse</strain>
    </source>
</reference>
<feature type="compositionally biased region" description="Pro residues" evidence="1">
    <location>
        <begin position="51"/>
        <end position="60"/>
    </location>
</feature>
<organism evidence="3 4">
    <name type="scientific">Chondrus crispus</name>
    <name type="common">Carrageen Irish moss</name>
    <name type="synonym">Polymorpha crispa</name>
    <dbReference type="NCBI Taxonomy" id="2769"/>
    <lineage>
        <taxon>Eukaryota</taxon>
        <taxon>Rhodophyta</taxon>
        <taxon>Florideophyceae</taxon>
        <taxon>Rhodymeniophycidae</taxon>
        <taxon>Gigartinales</taxon>
        <taxon>Gigartinaceae</taxon>
        <taxon>Chondrus</taxon>
    </lineage>
</organism>
<proteinExistence type="predicted"/>
<protein>
    <submittedName>
        <fullName evidence="3">Uncharacterized protein</fullName>
    </submittedName>
</protein>
<keyword evidence="2" id="KW-0732">Signal</keyword>
<dbReference type="AlphaFoldDB" id="R7QJP8"/>
<dbReference type="GeneID" id="17325283"/>
<evidence type="ECO:0000256" key="2">
    <source>
        <dbReference type="SAM" id="SignalP"/>
    </source>
</evidence>
<feature type="chain" id="PRO_5004443392" evidence="2">
    <location>
        <begin position="26"/>
        <end position="164"/>
    </location>
</feature>
<evidence type="ECO:0000313" key="4">
    <source>
        <dbReference type="Proteomes" id="UP000012073"/>
    </source>
</evidence>
<evidence type="ECO:0000313" key="3">
    <source>
        <dbReference type="EMBL" id="CDF37696.1"/>
    </source>
</evidence>
<gene>
    <name evidence="3" type="ORF">CHC_T00005945001</name>
</gene>
<dbReference type="EMBL" id="HG001861">
    <property type="protein sequence ID" value="CDF37696.1"/>
    <property type="molecule type" value="Genomic_DNA"/>
</dbReference>
<dbReference type="KEGG" id="ccp:CHC_T00005945001"/>
<feature type="region of interest" description="Disordered" evidence="1">
    <location>
        <begin position="140"/>
        <end position="164"/>
    </location>
</feature>
<accession>R7QJP8</accession>
<feature type="signal peptide" evidence="2">
    <location>
        <begin position="1"/>
        <end position="25"/>
    </location>
</feature>
<name>R7QJP8_CHOCR</name>
<dbReference type="RefSeq" id="XP_005717567.1">
    <property type="nucleotide sequence ID" value="XM_005717510.1"/>
</dbReference>
<dbReference type="Proteomes" id="UP000012073">
    <property type="component" value="Unassembled WGS sequence"/>
</dbReference>
<sequence length="164" mass="17625">MRQLSQCTIHLLYTVLLLTHYSTKGRLHHVPNTSTPPPLPACRHAPRPTATRPPAPPPPSLRHGSSVPRVCTRKSESNKPSCYEHFPPSAHAPTAPSVSLPLAQPLPIHLHLPHASRFASRRAPASAVSPPALPTTYALPSSCVSLTPPPSSHTLASSRIRYAP</sequence>
<keyword evidence="4" id="KW-1185">Reference proteome</keyword>
<evidence type="ECO:0000256" key="1">
    <source>
        <dbReference type="SAM" id="MobiDB-lite"/>
    </source>
</evidence>